<dbReference type="Gene3D" id="2.40.70.10">
    <property type="entry name" value="Acid Proteases"/>
    <property type="match status" value="1"/>
</dbReference>
<dbReference type="PANTHER" id="PTHR15503">
    <property type="entry name" value="LDOC1 RELATED"/>
    <property type="match status" value="1"/>
</dbReference>
<dbReference type="CDD" id="cd00303">
    <property type="entry name" value="retropepsin_like"/>
    <property type="match status" value="1"/>
</dbReference>
<protein>
    <submittedName>
        <fullName evidence="1">Uncharacterized protein</fullName>
    </submittedName>
</protein>
<dbReference type="Gene3D" id="3.10.10.10">
    <property type="entry name" value="HIV Type 1 Reverse Transcriptase, subunit A, domain 1"/>
    <property type="match status" value="1"/>
</dbReference>
<dbReference type="Proteomes" id="UP000619265">
    <property type="component" value="Unassembled WGS sequence"/>
</dbReference>
<dbReference type="Pfam" id="PF08284">
    <property type="entry name" value="RVP_2"/>
    <property type="match status" value="1"/>
</dbReference>
<dbReference type="SUPFAM" id="SSF50630">
    <property type="entry name" value="Acid proteases"/>
    <property type="match status" value="1"/>
</dbReference>
<feature type="non-terminal residue" evidence="1">
    <location>
        <position position="380"/>
    </location>
</feature>
<sequence length="380" mass="41824">MKLLGTIGSFSVEILIDSGSTHNFLDPLVVEAAKLRVVEDGALQVKVADGTSIVSQGKCEEMIKVQGTKFLVPFHVLTLGGCDIVLGVQWLKTLGPIQWDFTNMSMQFEVAGQKLFLQGLLSEQVQVDAGIRMLKSSFIGQQGWLLQLVAVQPKLEPPQTLPVVEEVVNQFQSVFEEPVGLPPPRAFDHRIVLKEGTPPIFVRPYRYPHYQKTEIEKIVKDLLLNGVIRPSQSPFSSPVLLVKKADGTWRMCMDYRALNQETVKDKFPIPVIDELLDELYGASTKLTLFSALLSKTLGDNVETGWPWVKAGILVLGGTGVASVVLEQALDMVVGNGKGAYGCHVLHGYWLQGHGFTSFMGVSVEQHCMALEGGVGRRIWL</sequence>
<dbReference type="Gramene" id="Jr06_10900_p1">
    <property type="protein sequence ID" value="cds.Jr06_10900_p1"/>
    <property type="gene ID" value="Jr06_10900"/>
</dbReference>
<dbReference type="CDD" id="cd01647">
    <property type="entry name" value="RT_LTR"/>
    <property type="match status" value="1"/>
</dbReference>
<name>A0A833XN54_JUGRE</name>
<dbReference type="InterPro" id="IPR032567">
    <property type="entry name" value="RTL1-rel"/>
</dbReference>
<dbReference type="InterPro" id="IPR043502">
    <property type="entry name" value="DNA/RNA_pol_sf"/>
</dbReference>
<reference evidence="1" key="1">
    <citation type="submission" date="2015-10" db="EMBL/GenBank/DDBJ databases">
        <authorList>
            <person name="Martinez-Garcia P.J."/>
            <person name="Crepeau M.W."/>
            <person name="Puiu D."/>
            <person name="Gonzalez-Ibeas D."/>
            <person name="Whalen J."/>
            <person name="Stevens K."/>
            <person name="Paul R."/>
            <person name="Butterfield T."/>
            <person name="Britton M."/>
            <person name="Reagan R."/>
            <person name="Chakraborty S."/>
            <person name="Walawage S.L."/>
            <person name="Vasquez-Gross H.A."/>
            <person name="Cardeno C."/>
            <person name="Famula R."/>
            <person name="Pratt K."/>
            <person name="Kuruganti S."/>
            <person name="Aradhya M.K."/>
            <person name="Leslie C.A."/>
            <person name="Dandekar A.M."/>
            <person name="Salzberg S.L."/>
            <person name="Wegrzyn J.L."/>
            <person name="Langley C.H."/>
            <person name="Neale D.B."/>
        </authorList>
    </citation>
    <scope>NUCLEOTIDE SEQUENCE</scope>
    <source>
        <tissue evidence="1">Leaves</tissue>
    </source>
</reference>
<dbReference type="AlphaFoldDB" id="A0A833XN54"/>
<reference evidence="1" key="2">
    <citation type="submission" date="2020-03" db="EMBL/GenBank/DDBJ databases">
        <title>Walnut 2.0.</title>
        <authorList>
            <person name="Marrano A."/>
            <person name="Britton M."/>
            <person name="Zimin A.V."/>
            <person name="Zaini P.A."/>
            <person name="Workman R."/>
            <person name="Puiu D."/>
            <person name="Bianco L."/>
            <person name="Allen B.J."/>
            <person name="Troggio M."/>
            <person name="Leslie C.A."/>
            <person name="Timp W."/>
            <person name="Dendekar A."/>
            <person name="Salzberg S.L."/>
            <person name="Neale D.B."/>
        </authorList>
    </citation>
    <scope>NUCLEOTIDE SEQUENCE</scope>
    <source>
        <tissue evidence="1">Leaves</tissue>
    </source>
</reference>
<evidence type="ECO:0000313" key="2">
    <source>
        <dbReference type="Proteomes" id="UP000619265"/>
    </source>
</evidence>
<evidence type="ECO:0000313" key="1">
    <source>
        <dbReference type="EMBL" id="KAF5468679.1"/>
    </source>
</evidence>
<accession>A0A833XN54</accession>
<organism evidence="1 2">
    <name type="scientific">Juglans regia</name>
    <name type="common">English walnut</name>
    <dbReference type="NCBI Taxonomy" id="51240"/>
    <lineage>
        <taxon>Eukaryota</taxon>
        <taxon>Viridiplantae</taxon>
        <taxon>Streptophyta</taxon>
        <taxon>Embryophyta</taxon>
        <taxon>Tracheophyta</taxon>
        <taxon>Spermatophyta</taxon>
        <taxon>Magnoliopsida</taxon>
        <taxon>eudicotyledons</taxon>
        <taxon>Gunneridae</taxon>
        <taxon>Pentapetalae</taxon>
        <taxon>rosids</taxon>
        <taxon>fabids</taxon>
        <taxon>Fagales</taxon>
        <taxon>Juglandaceae</taxon>
        <taxon>Juglans</taxon>
    </lineage>
</organism>
<dbReference type="EMBL" id="LIHL02000006">
    <property type="protein sequence ID" value="KAF5468679.1"/>
    <property type="molecule type" value="Genomic_DNA"/>
</dbReference>
<proteinExistence type="predicted"/>
<comment type="caution">
    <text evidence="1">The sequence shown here is derived from an EMBL/GenBank/DDBJ whole genome shotgun (WGS) entry which is preliminary data.</text>
</comment>
<dbReference type="SUPFAM" id="SSF56672">
    <property type="entry name" value="DNA/RNA polymerases"/>
    <property type="match status" value="1"/>
</dbReference>
<dbReference type="InterPro" id="IPR021109">
    <property type="entry name" value="Peptidase_aspartic_dom_sf"/>
</dbReference>
<gene>
    <name evidence="1" type="ORF">F2P56_012816</name>
</gene>
<dbReference type="PANTHER" id="PTHR15503:SF22">
    <property type="entry name" value="TRANSPOSON TY3-I GAG POLYPROTEIN"/>
    <property type="match status" value="1"/>
</dbReference>